<evidence type="ECO:0000256" key="2">
    <source>
        <dbReference type="ARBA" id="ARBA00023315"/>
    </source>
</evidence>
<dbReference type="PANTHER" id="PTHR43877:SF2">
    <property type="entry name" value="AMINOALKYLPHOSPHONATE N-ACETYLTRANSFERASE-RELATED"/>
    <property type="match status" value="1"/>
</dbReference>
<dbReference type="GO" id="GO:0016747">
    <property type="term" value="F:acyltransferase activity, transferring groups other than amino-acyl groups"/>
    <property type="evidence" value="ECO:0007669"/>
    <property type="project" value="InterPro"/>
</dbReference>
<evidence type="ECO:0000313" key="4">
    <source>
        <dbReference type="EMBL" id="TYL38312.1"/>
    </source>
</evidence>
<feature type="domain" description="N-acetyltransferase" evidence="3">
    <location>
        <begin position="6"/>
        <end position="169"/>
    </location>
</feature>
<keyword evidence="2" id="KW-0012">Acyltransferase</keyword>
<dbReference type="Gene3D" id="3.40.630.30">
    <property type="match status" value="1"/>
</dbReference>
<proteinExistence type="predicted"/>
<dbReference type="OrthoDB" id="111868at2157"/>
<dbReference type="InterPro" id="IPR016181">
    <property type="entry name" value="Acyl_CoA_acyltransferase"/>
</dbReference>
<dbReference type="EMBL" id="PHNJ01000005">
    <property type="protein sequence ID" value="TYL38312.1"/>
    <property type="molecule type" value="Genomic_DNA"/>
</dbReference>
<dbReference type="CDD" id="cd04301">
    <property type="entry name" value="NAT_SF"/>
    <property type="match status" value="1"/>
</dbReference>
<reference evidence="4" key="1">
    <citation type="submission" date="2017-11" db="EMBL/GenBank/DDBJ databases">
        <authorList>
            <person name="Kajale S.C."/>
            <person name="Sharma A."/>
        </authorList>
    </citation>
    <scope>NUCLEOTIDE SEQUENCE</scope>
    <source>
        <strain evidence="4">LS1_42</strain>
    </source>
</reference>
<dbReference type="Pfam" id="PF00583">
    <property type="entry name" value="Acetyltransf_1"/>
    <property type="match status" value="1"/>
</dbReference>
<protein>
    <submittedName>
        <fullName evidence="4">GNAT family N-acetyltransferase</fullName>
    </submittedName>
</protein>
<evidence type="ECO:0000313" key="5">
    <source>
        <dbReference type="Proteomes" id="UP000766904"/>
    </source>
</evidence>
<accession>A0A8J8Q2Z9</accession>
<evidence type="ECO:0000256" key="1">
    <source>
        <dbReference type="ARBA" id="ARBA00022679"/>
    </source>
</evidence>
<dbReference type="Proteomes" id="UP000766904">
    <property type="component" value="Unassembled WGS sequence"/>
</dbReference>
<dbReference type="InterPro" id="IPR000182">
    <property type="entry name" value="GNAT_dom"/>
</dbReference>
<keyword evidence="1" id="KW-0808">Transferase</keyword>
<sequence length="171" mass="18693">MSVTEVRVREATPADAETIAAVHAAAVRELGGGDYDDRQVRAWLENVHPERYPIEETDAGIHVLVAERTDRLAGFGWLDCDSSGRDESVGEIVAVYVRPDVVREGIGSVLLDRLEGIARDAGLEAVVLVASKHAIDFYRRQGYEGEETVGLEMADDVSLAGLRMRKRLSSS</sequence>
<dbReference type="InterPro" id="IPR050832">
    <property type="entry name" value="Bact_Acetyltransf"/>
</dbReference>
<dbReference type="AlphaFoldDB" id="A0A8J8Q2Z9"/>
<organism evidence="4 5">
    <name type="scientific">Natronococcus pandeyae</name>
    <dbReference type="NCBI Taxonomy" id="2055836"/>
    <lineage>
        <taxon>Archaea</taxon>
        <taxon>Methanobacteriati</taxon>
        <taxon>Methanobacteriota</taxon>
        <taxon>Stenosarchaea group</taxon>
        <taxon>Halobacteria</taxon>
        <taxon>Halobacteriales</taxon>
        <taxon>Natrialbaceae</taxon>
        <taxon>Natronococcus</taxon>
    </lineage>
</organism>
<evidence type="ECO:0000259" key="3">
    <source>
        <dbReference type="PROSITE" id="PS51186"/>
    </source>
</evidence>
<dbReference type="SUPFAM" id="SSF55729">
    <property type="entry name" value="Acyl-CoA N-acyltransferases (Nat)"/>
    <property type="match status" value="1"/>
</dbReference>
<dbReference type="PANTHER" id="PTHR43877">
    <property type="entry name" value="AMINOALKYLPHOSPHONATE N-ACETYLTRANSFERASE-RELATED-RELATED"/>
    <property type="match status" value="1"/>
</dbReference>
<keyword evidence="5" id="KW-1185">Reference proteome</keyword>
<dbReference type="PROSITE" id="PS51186">
    <property type="entry name" value="GNAT"/>
    <property type="match status" value="1"/>
</dbReference>
<name>A0A8J8Q2Z9_9EURY</name>
<gene>
    <name evidence="4" type="ORF">CV102_10880</name>
</gene>
<comment type="caution">
    <text evidence="4">The sequence shown here is derived from an EMBL/GenBank/DDBJ whole genome shotgun (WGS) entry which is preliminary data.</text>
</comment>